<evidence type="ECO:0000313" key="7">
    <source>
        <dbReference type="Proteomes" id="UP000030742"/>
    </source>
</evidence>
<evidence type="ECO:0000313" key="3">
    <source>
        <dbReference type="EMBL" id="ENN79515.1"/>
    </source>
</evidence>
<dbReference type="EMBL" id="KB740686">
    <property type="protein sequence ID" value="ENN79515.1"/>
    <property type="molecule type" value="Genomic_DNA"/>
</dbReference>
<evidence type="ECO:0000256" key="1">
    <source>
        <dbReference type="SAM" id="MobiDB-lite"/>
    </source>
</evidence>
<reference evidence="5" key="2">
    <citation type="submission" date="2024-08" db="UniProtKB">
        <authorList>
            <consortium name="EnsemblMetazoa"/>
        </authorList>
    </citation>
    <scope>IDENTIFICATION</scope>
</reference>
<dbReference type="EMBL" id="KB632335">
    <property type="protein sequence ID" value="ERL92820.1"/>
    <property type="molecule type" value="Genomic_DNA"/>
</dbReference>
<organism evidence="3">
    <name type="scientific">Dendroctonus ponderosae</name>
    <name type="common">Mountain pine beetle</name>
    <dbReference type="NCBI Taxonomy" id="77166"/>
    <lineage>
        <taxon>Eukaryota</taxon>
        <taxon>Metazoa</taxon>
        <taxon>Ecdysozoa</taxon>
        <taxon>Arthropoda</taxon>
        <taxon>Hexapoda</taxon>
        <taxon>Insecta</taxon>
        <taxon>Pterygota</taxon>
        <taxon>Neoptera</taxon>
        <taxon>Endopterygota</taxon>
        <taxon>Coleoptera</taxon>
        <taxon>Polyphaga</taxon>
        <taxon>Cucujiformia</taxon>
        <taxon>Curculionidae</taxon>
        <taxon>Scolytinae</taxon>
        <taxon>Dendroctonus</taxon>
    </lineage>
</organism>
<evidence type="ECO:0000256" key="2">
    <source>
        <dbReference type="SAM" id="SignalP"/>
    </source>
</evidence>
<feature type="compositionally biased region" description="Polar residues" evidence="1">
    <location>
        <begin position="122"/>
        <end position="140"/>
    </location>
</feature>
<reference evidence="6 7" key="1">
    <citation type="journal article" date="2013" name="Genome Biol.">
        <title>Draft genome of the mountain pine beetle, Dendroctonus ponderosae Hopkins, a major forest pest.</title>
        <authorList>
            <person name="Keeling C.I."/>
            <person name="Yuen M.M."/>
            <person name="Liao N.Y."/>
            <person name="Docking T.R."/>
            <person name="Chan S.K."/>
            <person name="Taylor G.A."/>
            <person name="Palmquist D.L."/>
            <person name="Jackman S.D."/>
            <person name="Nguyen A."/>
            <person name="Li M."/>
            <person name="Henderson H."/>
            <person name="Janes J.K."/>
            <person name="Zhao Y."/>
            <person name="Pandoh P."/>
            <person name="Moore R."/>
            <person name="Sperling F.A."/>
            <person name="Huber D.P."/>
            <person name="Birol I."/>
            <person name="Jones S.J."/>
            <person name="Bohlmann J."/>
        </authorList>
    </citation>
    <scope>NUCLEOTIDE SEQUENCE</scope>
</reference>
<dbReference type="Proteomes" id="UP000019118">
    <property type="component" value="Unassembled WGS sequence"/>
</dbReference>
<feature type="signal peptide" evidence="2">
    <location>
        <begin position="1"/>
        <end position="18"/>
    </location>
</feature>
<name>N6UCX1_DENPD</name>
<accession>N6UCX1</accession>
<protein>
    <submittedName>
        <fullName evidence="3 5">Uncharacterized protein</fullName>
    </submittedName>
</protein>
<evidence type="ECO:0000313" key="6">
    <source>
        <dbReference type="Proteomes" id="UP000019118"/>
    </source>
</evidence>
<proteinExistence type="predicted"/>
<evidence type="ECO:0000313" key="5">
    <source>
        <dbReference type="EnsemblMetazoa" id="XP_019756138.1"/>
    </source>
</evidence>
<dbReference type="OrthoDB" id="8176709at2759"/>
<feature type="region of interest" description="Disordered" evidence="1">
    <location>
        <begin position="68"/>
        <end position="94"/>
    </location>
</feature>
<feature type="region of interest" description="Disordered" evidence="1">
    <location>
        <begin position="120"/>
        <end position="150"/>
    </location>
</feature>
<dbReference type="OMA" id="ACIMKDV"/>
<sequence>MKTSTLAVAWLWMGLVAAFGGSEDRFIKKYAMMKIYESCFGPEVVRQIRKEMKAACLKCATYEAPAAPATTAAPPQPSSTEDPGQADANLPAANPAYSGNAQGIDVDKLHQAIMAFRPVSHPQPSQSLASSTGHFQNMGQQPYRPASYSQAPPNNFYSPMAFSNPGFQNPGGFPFFYPGYQQIPFSPYGGYPVVGQQFYGSGTRMSRDMDIRGQIEAITSKMSGKVRNVTCVMQELGYLDANLEPNFEKISERIGNLPVDEELRRDMQDGVSFCQQFSQCVPEVKKEKSPLSRELIRPMFFFKCYKHKKLEACIMRDVREKYAGVTEDDFEGGDMELRRTGRHGKAASLGTDEESEVDNLAASMYEFLYASDSGFDVDGIL</sequence>
<evidence type="ECO:0000313" key="4">
    <source>
        <dbReference type="EMBL" id="ERL92820.1"/>
    </source>
</evidence>
<keyword evidence="2" id="KW-0732">Signal</keyword>
<dbReference type="EnsemblMetazoa" id="XM_019900579.1">
    <property type="protein sequence ID" value="XP_019756138.1"/>
    <property type="gene ID" value="LOC109534792"/>
</dbReference>
<feature type="non-terminal residue" evidence="3">
    <location>
        <position position="1"/>
    </location>
</feature>
<dbReference type="HOGENOM" id="CLU_770170_0_0_1"/>
<feature type="chain" id="PRO_5010972047" evidence="2">
    <location>
        <begin position="19"/>
        <end position="381"/>
    </location>
</feature>
<dbReference type="Proteomes" id="UP000030742">
    <property type="component" value="Unassembled WGS sequence"/>
</dbReference>
<dbReference type="AlphaFoldDB" id="N6UCX1"/>
<keyword evidence="6" id="KW-1185">Reference proteome</keyword>
<dbReference type="KEGG" id="dpa:109534792"/>
<gene>
    <name evidence="5" type="primary">109534792</name>
    <name evidence="4" type="ORF">D910_10128</name>
    <name evidence="3" type="ORF">YQE_03978</name>
</gene>